<dbReference type="InterPro" id="IPR052940">
    <property type="entry name" value="Carb_Esterase_6"/>
</dbReference>
<feature type="signal peptide" evidence="2">
    <location>
        <begin position="1"/>
        <end position="24"/>
    </location>
</feature>
<dbReference type="InterPro" id="IPR036514">
    <property type="entry name" value="SGNH_hydro_sf"/>
</dbReference>
<dbReference type="PANTHER" id="PTHR31988">
    <property type="entry name" value="ESTERASE, PUTATIVE (DUF303)-RELATED"/>
    <property type="match status" value="1"/>
</dbReference>
<dbReference type="EMBL" id="JAUQSX010000003">
    <property type="protein sequence ID" value="MDO7846085.1"/>
    <property type="molecule type" value="Genomic_DNA"/>
</dbReference>
<feature type="domain" description="Sialate O-acetylesterase" evidence="3">
    <location>
        <begin position="44"/>
        <end position="279"/>
    </location>
</feature>
<dbReference type="PANTHER" id="PTHR31988:SF19">
    <property type="entry name" value="9-O-ACETYL-N-ACETYLNEURAMINIC ACID DEACETYLASE-RELATED"/>
    <property type="match status" value="1"/>
</dbReference>
<organism evidence="4 5">
    <name type="scientific">Hymenobacter mellowenesis</name>
    <dbReference type="NCBI Taxonomy" id="3063995"/>
    <lineage>
        <taxon>Bacteria</taxon>
        <taxon>Pseudomonadati</taxon>
        <taxon>Bacteroidota</taxon>
        <taxon>Cytophagia</taxon>
        <taxon>Cytophagales</taxon>
        <taxon>Hymenobacteraceae</taxon>
        <taxon>Hymenobacter</taxon>
    </lineage>
</organism>
<proteinExistence type="predicted"/>
<dbReference type="RefSeq" id="WP_305010774.1">
    <property type="nucleotide sequence ID" value="NZ_JAUQSX010000003.1"/>
</dbReference>
<name>A0ABT9A8C5_9BACT</name>
<reference evidence="4" key="1">
    <citation type="submission" date="2023-07" db="EMBL/GenBank/DDBJ databases">
        <authorList>
            <person name="Kim M.K."/>
        </authorList>
    </citation>
    <scope>NUCLEOTIDE SEQUENCE</scope>
    <source>
        <strain evidence="4">M29</strain>
    </source>
</reference>
<dbReference type="Gene3D" id="3.40.50.1110">
    <property type="entry name" value="SGNH hydrolase"/>
    <property type="match status" value="1"/>
</dbReference>
<evidence type="ECO:0000313" key="4">
    <source>
        <dbReference type="EMBL" id="MDO7846085.1"/>
    </source>
</evidence>
<evidence type="ECO:0000259" key="3">
    <source>
        <dbReference type="Pfam" id="PF03629"/>
    </source>
</evidence>
<dbReference type="SUPFAM" id="SSF52266">
    <property type="entry name" value="SGNH hydrolase"/>
    <property type="match status" value="1"/>
</dbReference>
<feature type="chain" id="PRO_5046273202" evidence="2">
    <location>
        <begin position="25"/>
        <end position="293"/>
    </location>
</feature>
<accession>A0ABT9A8C5</accession>
<evidence type="ECO:0000313" key="5">
    <source>
        <dbReference type="Proteomes" id="UP001167796"/>
    </source>
</evidence>
<evidence type="ECO:0000256" key="1">
    <source>
        <dbReference type="ARBA" id="ARBA00022801"/>
    </source>
</evidence>
<sequence length="293" mass="31742">MKPARLLLLSRLLLALLPAAGLQAQPLKPRLRQTATPPARKENFQLYLLIGQSNMAGRGPVEAQDTVPNARVLRLNAAGQWEVAKDPIHFDKPVAAVGPGLTFGRLMAAQNPDRTIGLIACAVGGSGIDAWAPGAYFEGTKTYPYDAALARAKVALQAGTLAGIIWNQGETDSSPEKSAVYQQKLMALIERLRADLQAPTVPFVAGQLPDFQINKLGTDGQLHPNEAAQRINQAVAALRKQVPNYAYITAEGTTDIGDHTHYNAASARLLGWRYAEAMQRLQKQKHLKKQGMK</sequence>
<evidence type="ECO:0000256" key="2">
    <source>
        <dbReference type="SAM" id="SignalP"/>
    </source>
</evidence>
<keyword evidence="2" id="KW-0732">Signal</keyword>
<protein>
    <submittedName>
        <fullName evidence="4">Sialate O-acetylesterase</fullName>
    </submittedName>
</protein>
<keyword evidence="5" id="KW-1185">Reference proteome</keyword>
<gene>
    <name evidence="4" type="ORF">Q5H92_06945</name>
</gene>
<dbReference type="Pfam" id="PF03629">
    <property type="entry name" value="SASA"/>
    <property type="match status" value="1"/>
</dbReference>
<dbReference type="Proteomes" id="UP001167796">
    <property type="component" value="Unassembled WGS sequence"/>
</dbReference>
<dbReference type="InterPro" id="IPR005181">
    <property type="entry name" value="SASA"/>
</dbReference>
<keyword evidence="1" id="KW-0378">Hydrolase</keyword>
<comment type="caution">
    <text evidence="4">The sequence shown here is derived from an EMBL/GenBank/DDBJ whole genome shotgun (WGS) entry which is preliminary data.</text>
</comment>